<evidence type="ECO:0000313" key="3">
    <source>
        <dbReference type="EMBL" id="KNC47685.1"/>
    </source>
</evidence>
<feature type="signal peptide" evidence="1">
    <location>
        <begin position="1"/>
        <end position="29"/>
    </location>
</feature>
<evidence type="ECO:0000313" key="4">
    <source>
        <dbReference type="Proteomes" id="UP000054408"/>
    </source>
</evidence>
<evidence type="ECO:0000256" key="1">
    <source>
        <dbReference type="SAM" id="SignalP"/>
    </source>
</evidence>
<feature type="chain" id="PRO_5005537201" description="Rhamnogalacturonase A/B/Epimerase-like pectate lyase domain-containing protein" evidence="1">
    <location>
        <begin position="30"/>
        <end position="484"/>
    </location>
</feature>
<sequence>MPGTTRIAVRTILPLLLVLVSLSVGMSSARRVQGRLLARALEARHDRWHGSSVGPARRGTTEQNSVTNVLDHGARAGDGSFDNAVPFQAALNAALAAGGGIVWVPAGQFTFHSSITVPVGVSLEGTYRAPPAHNVGEGGLPPTHGSVLLVVGGRGEASGTPFATLKQDATLRGVVLYYPDQDPKAAPTPYPFTLSLSVNSAVIDVEGVNPYQFISAVGAARHYIARVYGQPSLIGIYVDDVTDIGRMIDIHFNPWYSQHPEYMRLQLTRGRAFVLGRSDWQFCTRLFAFAYSVGFHFIETAAGATNGILEESGADMAYNASVLIEQVDVWGLQIAACEFTSFASPQWANVSVTSIELVVAPTNSGTVTVSNTAFWGPSYSIASVAGSGMVSFSGCTFTQWDVHHKGLPAVTIAGATAVSITDSLFLQNNCISGTCFSQIDRTRESSGAIMVANNIFTGAIHNLVALCSKRSSDSCLVINNVVRL</sequence>
<dbReference type="eggNOG" id="ENOG502R9SM">
    <property type="taxonomic scope" value="Eukaryota"/>
</dbReference>
<reference evidence="3 4" key="1">
    <citation type="submission" date="2010-05" db="EMBL/GenBank/DDBJ databases">
        <title>The Genome Sequence of Thecamonas trahens ATCC 50062.</title>
        <authorList>
            <consortium name="The Broad Institute Genome Sequencing Platform"/>
            <person name="Russ C."/>
            <person name="Cuomo C."/>
            <person name="Shea T."/>
            <person name="Young S.K."/>
            <person name="Zeng Q."/>
            <person name="Koehrsen M."/>
            <person name="Haas B."/>
            <person name="Borodovsky M."/>
            <person name="Guigo R."/>
            <person name="Alvarado L."/>
            <person name="Berlin A."/>
            <person name="Bochicchio J."/>
            <person name="Borenstein D."/>
            <person name="Chapman S."/>
            <person name="Chen Z."/>
            <person name="Freedman E."/>
            <person name="Gellesch M."/>
            <person name="Goldberg J."/>
            <person name="Griggs A."/>
            <person name="Gujja S."/>
            <person name="Heilman E."/>
            <person name="Heiman D."/>
            <person name="Hepburn T."/>
            <person name="Howarth C."/>
            <person name="Jen D."/>
            <person name="Larson L."/>
            <person name="Mehta T."/>
            <person name="Park D."/>
            <person name="Pearson M."/>
            <person name="Roberts A."/>
            <person name="Saif S."/>
            <person name="Shenoy N."/>
            <person name="Sisk P."/>
            <person name="Stolte C."/>
            <person name="Sykes S."/>
            <person name="Thomson T."/>
            <person name="Walk T."/>
            <person name="White J."/>
            <person name="Yandava C."/>
            <person name="Burger G."/>
            <person name="Gray M.W."/>
            <person name="Holland P.W.H."/>
            <person name="King N."/>
            <person name="Lang F.B.F."/>
            <person name="Roger A.J."/>
            <person name="Ruiz-Trillo I."/>
            <person name="Lander E."/>
            <person name="Nusbaum C."/>
        </authorList>
    </citation>
    <scope>NUCLEOTIDE SEQUENCE [LARGE SCALE GENOMIC DNA]</scope>
    <source>
        <strain evidence="3 4">ATCC 50062</strain>
    </source>
</reference>
<keyword evidence="1" id="KW-0732">Signal</keyword>
<protein>
    <recommendedName>
        <fullName evidence="2">Rhamnogalacturonase A/B/Epimerase-like pectate lyase domain-containing protein</fullName>
    </recommendedName>
</protein>
<dbReference type="Gene3D" id="2.160.20.10">
    <property type="entry name" value="Single-stranded right-handed beta-helix, Pectin lyase-like"/>
    <property type="match status" value="1"/>
</dbReference>
<dbReference type="OMA" id="CAFWGPC"/>
<keyword evidence="4" id="KW-1185">Reference proteome</keyword>
<proteinExistence type="predicted"/>
<evidence type="ECO:0000259" key="2">
    <source>
        <dbReference type="Pfam" id="PF12708"/>
    </source>
</evidence>
<gene>
    <name evidence="3" type="ORF">AMSG_11788</name>
</gene>
<dbReference type="GeneID" id="25569703"/>
<dbReference type="Pfam" id="PF12708">
    <property type="entry name" value="Pect-lyase_RHGA_epim"/>
    <property type="match status" value="1"/>
</dbReference>
<accession>A0A0L0D667</accession>
<dbReference type="Proteomes" id="UP000054408">
    <property type="component" value="Unassembled WGS sequence"/>
</dbReference>
<dbReference type="InterPro" id="IPR012334">
    <property type="entry name" value="Pectin_lyas_fold"/>
</dbReference>
<dbReference type="InterPro" id="IPR011050">
    <property type="entry name" value="Pectin_lyase_fold/virulence"/>
</dbReference>
<dbReference type="InterPro" id="IPR024535">
    <property type="entry name" value="RHGA/B-epi-like_pectate_lyase"/>
</dbReference>
<name>A0A0L0D667_THETB</name>
<dbReference type="AlphaFoldDB" id="A0A0L0D667"/>
<dbReference type="SUPFAM" id="SSF51126">
    <property type="entry name" value="Pectin lyase-like"/>
    <property type="match status" value="1"/>
</dbReference>
<dbReference type="RefSeq" id="XP_013759365.1">
    <property type="nucleotide sequence ID" value="XM_013903911.1"/>
</dbReference>
<dbReference type="EMBL" id="GL349448">
    <property type="protein sequence ID" value="KNC47685.1"/>
    <property type="molecule type" value="Genomic_DNA"/>
</dbReference>
<organism evidence="3 4">
    <name type="scientific">Thecamonas trahens ATCC 50062</name>
    <dbReference type="NCBI Taxonomy" id="461836"/>
    <lineage>
        <taxon>Eukaryota</taxon>
        <taxon>Apusozoa</taxon>
        <taxon>Apusomonadida</taxon>
        <taxon>Apusomonadidae</taxon>
        <taxon>Thecamonas</taxon>
    </lineage>
</organism>
<dbReference type="OrthoDB" id="1046782at2759"/>
<feature type="domain" description="Rhamnogalacturonase A/B/Epimerase-like pectate lyase" evidence="2">
    <location>
        <begin position="67"/>
        <end position="131"/>
    </location>
</feature>